<reference evidence="10" key="3">
    <citation type="submission" date="2025-09" db="UniProtKB">
        <authorList>
            <consortium name="Ensembl"/>
        </authorList>
    </citation>
    <scope>IDENTIFICATION</scope>
</reference>
<dbReference type="SMART" id="SM00181">
    <property type="entry name" value="EGF"/>
    <property type="match status" value="3"/>
</dbReference>
<dbReference type="PANTHER" id="PTHR47333">
    <property type="entry name" value="VON WILLEBRAND FACTOR C AND EGF DOMAIN-CONTAINING PROTEIN"/>
    <property type="match status" value="1"/>
</dbReference>
<evidence type="ECO:0000313" key="11">
    <source>
        <dbReference type="Proteomes" id="UP000007875"/>
    </source>
</evidence>
<dbReference type="SUPFAM" id="SSF57196">
    <property type="entry name" value="EGF/Laminin"/>
    <property type="match status" value="1"/>
</dbReference>
<dbReference type="SMART" id="SM00179">
    <property type="entry name" value="EGF_CA"/>
    <property type="match status" value="3"/>
</dbReference>
<dbReference type="AlphaFoldDB" id="H2YSH5"/>
<dbReference type="PROSITE" id="PS01186">
    <property type="entry name" value="EGF_2"/>
    <property type="match status" value="1"/>
</dbReference>
<dbReference type="GO" id="GO:0005576">
    <property type="term" value="C:extracellular region"/>
    <property type="evidence" value="ECO:0007669"/>
    <property type="project" value="UniProtKB-SubCell"/>
</dbReference>
<keyword evidence="5" id="KW-0677">Repeat</keyword>
<dbReference type="InterPro" id="IPR052080">
    <property type="entry name" value="vWF_C/EGF_Fibrillin"/>
</dbReference>
<dbReference type="Ensembl" id="ENSCSAVT00000008393.1">
    <property type="protein sequence ID" value="ENSCSAVP00000008285.1"/>
    <property type="gene ID" value="ENSCSAVG00000004933.1"/>
</dbReference>
<dbReference type="InterPro" id="IPR000152">
    <property type="entry name" value="EGF-type_Asp/Asn_hydroxyl_site"/>
</dbReference>
<keyword evidence="2" id="KW-0964">Secreted</keyword>
<dbReference type="InterPro" id="IPR009030">
    <property type="entry name" value="Growth_fac_rcpt_cys_sf"/>
</dbReference>
<keyword evidence="11" id="KW-1185">Reference proteome</keyword>
<evidence type="ECO:0000259" key="9">
    <source>
        <dbReference type="PROSITE" id="PS01186"/>
    </source>
</evidence>
<dbReference type="GeneTree" id="ENSGT00940000164251"/>
<keyword evidence="7" id="KW-0325">Glycoprotein</keyword>
<dbReference type="PANTHER" id="PTHR47333:SF4">
    <property type="entry name" value="EGF-LIKE DOMAIN-CONTAINING PROTEIN"/>
    <property type="match status" value="1"/>
</dbReference>
<evidence type="ECO:0000256" key="8">
    <source>
        <dbReference type="SAM" id="Coils"/>
    </source>
</evidence>
<dbReference type="FunFam" id="2.10.25.10:FF:000005">
    <property type="entry name" value="Fibrillin 2"/>
    <property type="match status" value="1"/>
</dbReference>
<evidence type="ECO:0000256" key="5">
    <source>
        <dbReference type="ARBA" id="ARBA00022737"/>
    </source>
</evidence>
<evidence type="ECO:0000256" key="7">
    <source>
        <dbReference type="ARBA" id="ARBA00023180"/>
    </source>
</evidence>
<name>H2YSH5_CIOSA</name>
<reference evidence="10" key="2">
    <citation type="submission" date="2025-08" db="UniProtKB">
        <authorList>
            <consortium name="Ensembl"/>
        </authorList>
    </citation>
    <scope>IDENTIFICATION</scope>
</reference>
<dbReference type="STRING" id="51511.ENSCSAVP00000008285"/>
<organism evidence="10 11">
    <name type="scientific">Ciona savignyi</name>
    <name type="common">Pacific transparent sea squirt</name>
    <dbReference type="NCBI Taxonomy" id="51511"/>
    <lineage>
        <taxon>Eukaryota</taxon>
        <taxon>Metazoa</taxon>
        <taxon>Chordata</taxon>
        <taxon>Tunicata</taxon>
        <taxon>Ascidiacea</taxon>
        <taxon>Phlebobranchia</taxon>
        <taxon>Cionidae</taxon>
        <taxon>Ciona</taxon>
    </lineage>
</organism>
<sequence>YHRCLCNQGYSLSANNATCSDINECEGGSGGCSEGCINSIGSFWCFCQHNGYQLDRDNKTCIDTNECETNNGNCEHICTNTNGSYTCGCDAGYQFNGTHGCSDIDECAFANGNCSQQCVNQPGSYHCECQANFKLDTDNKTCIHCPTCSEFESVAADVANFKSKAVVIEQLINRNIRLSATVASLEDRIARIEASLNLEALPANEHP</sequence>
<keyword evidence="8" id="KW-0175">Coiled coil</keyword>
<dbReference type="InterPro" id="IPR001881">
    <property type="entry name" value="EGF-like_Ca-bd_dom"/>
</dbReference>
<evidence type="ECO:0000313" key="10">
    <source>
        <dbReference type="Ensembl" id="ENSCSAVP00000008285.1"/>
    </source>
</evidence>
<reference evidence="11" key="1">
    <citation type="submission" date="2003-08" db="EMBL/GenBank/DDBJ databases">
        <authorList>
            <person name="Birren B."/>
            <person name="Nusbaum C."/>
            <person name="Abebe A."/>
            <person name="Abouelleil A."/>
            <person name="Adekoya E."/>
            <person name="Ait-zahra M."/>
            <person name="Allen N."/>
            <person name="Allen T."/>
            <person name="An P."/>
            <person name="Anderson M."/>
            <person name="Anderson S."/>
            <person name="Arachchi H."/>
            <person name="Armbruster J."/>
            <person name="Bachantsang P."/>
            <person name="Baldwin J."/>
            <person name="Barry A."/>
            <person name="Bayul T."/>
            <person name="Blitshsteyn B."/>
            <person name="Bloom T."/>
            <person name="Blye J."/>
            <person name="Boguslavskiy L."/>
            <person name="Borowsky M."/>
            <person name="Boukhgalter B."/>
            <person name="Brunache A."/>
            <person name="Butler J."/>
            <person name="Calixte N."/>
            <person name="Calvo S."/>
            <person name="Camarata J."/>
            <person name="Campo K."/>
            <person name="Chang J."/>
            <person name="Cheshatsang Y."/>
            <person name="Citroen M."/>
            <person name="Collymore A."/>
            <person name="Considine T."/>
            <person name="Cook A."/>
            <person name="Cooke P."/>
            <person name="Corum B."/>
            <person name="Cuomo C."/>
            <person name="David R."/>
            <person name="Dawoe T."/>
            <person name="Degray S."/>
            <person name="Dodge S."/>
            <person name="Dooley K."/>
            <person name="Dorje P."/>
            <person name="Dorjee K."/>
            <person name="Dorris L."/>
            <person name="Duffey N."/>
            <person name="Dupes A."/>
            <person name="Elkins T."/>
            <person name="Engels R."/>
            <person name="Erickson J."/>
            <person name="Farina A."/>
            <person name="Faro S."/>
            <person name="Ferreira P."/>
            <person name="Fischer H."/>
            <person name="Fitzgerald M."/>
            <person name="Foley K."/>
            <person name="Gage D."/>
            <person name="Galagan J."/>
            <person name="Gearin G."/>
            <person name="Gnerre S."/>
            <person name="Gnirke A."/>
            <person name="Goyette A."/>
            <person name="Graham J."/>
            <person name="Grandbois E."/>
            <person name="Gyaltsen K."/>
            <person name="Hafez N."/>
            <person name="Hagopian D."/>
            <person name="Hagos B."/>
            <person name="Hall J."/>
            <person name="Hatcher B."/>
            <person name="Heller A."/>
            <person name="Higgins H."/>
            <person name="Honan T."/>
            <person name="Horn A."/>
            <person name="Houde N."/>
            <person name="Hughes L."/>
            <person name="Hulme W."/>
            <person name="Husby E."/>
            <person name="Iliev I."/>
            <person name="Jaffe D."/>
            <person name="Jones C."/>
            <person name="Kamal M."/>
            <person name="Kamat A."/>
            <person name="Kamvysselis M."/>
            <person name="Karlsson E."/>
            <person name="Kells C."/>
            <person name="Kieu A."/>
            <person name="Kisner P."/>
            <person name="Kodira C."/>
            <person name="Kulbokas E."/>
            <person name="Labutti K."/>
            <person name="Lama D."/>
            <person name="Landers T."/>
            <person name="Leger J."/>
            <person name="Levine S."/>
            <person name="Lewis D."/>
            <person name="Lewis T."/>
            <person name="Lindblad-toh K."/>
            <person name="Liu X."/>
            <person name="Lokyitsang T."/>
            <person name="Lokyitsang Y."/>
            <person name="Lucien O."/>
            <person name="Lui A."/>
            <person name="Ma L.J."/>
            <person name="Mabbitt R."/>
            <person name="Macdonald J."/>
            <person name="Maclean C."/>
            <person name="Major J."/>
            <person name="Manning J."/>
            <person name="Marabella R."/>
            <person name="Maru K."/>
            <person name="Matthews C."/>
            <person name="Mauceli E."/>
            <person name="Mccarthy M."/>
            <person name="Mcdonough S."/>
            <person name="Mcghee T."/>
            <person name="Meldrim J."/>
            <person name="Meneus L."/>
            <person name="Mesirov J."/>
            <person name="Mihalev A."/>
            <person name="Mihova T."/>
            <person name="Mikkelsen T."/>
            <person name="Mlenga V."/>
            <person name="Moru K."/>
            <person name="Mozes J."/>
            <person name="Mulrain L."/>
            <person name="Munson G."/>
            <person name="Naylor J."/>
            <person name="Newes C."/>
            <person name="Nguyen C."/>
            <person name="Nguyen N."/>
            <person name="Nguyen T."/>
            <person name="Nicol R."/>
            <person name="Nielsen C."/>
            <person name="Nizzari M."/>
            <person name="Norbu C."/>
            <person name="Norbu N."/>
            <person name="O'donnell P."/>
            <person name="Okoawo O."/>
            <person name="O'leary S."/>
            <person name="Omotosho B."/>
            <person name="O'neill K."/>
            <person name="Osman S."/>
            <person name="Parker S."/>
            <person name="Perrin D."/>
            <person name="Phunkhang P."/>
            <person name="Piqani B."/>
            <person name="Purcell S."/>
            <person name="Rachupka T."/>
            <person name="Ramasamy U."/>
            <person name="Rameau R."/>
            <person name="Ray V."/>
            <person name="Raymond C."/>
            <person name="Retta R."/>
            <person name="Richardson S."/>
            <person name="Rise C."/>
            <person name="Rodriguez J."/>
            <person name="Rogers J."/>
            <person name="Rogov P."/>
            <person name="Rutman M."/>
            <person name="Schupbach R."/>
            <person name="Seaman C."/>
            <person name="Settipalli S."/>
            <person name="Sharpe T."/>
            <person name="Sheridan J."/>
            <person name="Sherpa N."/>
            <person name="Shi J."/>
            <person name="Smirnov S."/>
            <person name="Smith C."/>
            <person name="Sougnez C."/>
            <person name="Spencer B."/>
            <person name="Stalker J."/>
            <person name="Stange-thomann N."/>
            <person name="Stavropoulos S."/>
            <person name="Stetson K."/>
            <person name="Stone C."/>
            <person name="Stone S."/>
            <person name="Stubbs M."/>
            <person name="Talamas J."/>
            <person name="Tchuinga P."/>
            <person name="Tenzing P."/>
            <person name="Tesfaye S."/>
            <person name="Theodore J."/>
            <person name="Thoulutsang Y."/>
            <person name="Topham K."/>
            <person name="Towey S."/>
            <person name="Tsamla T."/>
            <person name="Tsomo N."/>
            <person name="Vallee D."/>
            <person name="Vassiliev H."/>
            <person name="Venkataraman V."/>
            <person name="Vinson J."/>
            <person name="Vo A."/>
            <person name="Wade C."/>
            <person name="Wang S."/>
            <person name="Wangchuk T."/>
            <person name="Wangdi T."/>
            <person name="Whittaker C."/>
            <person name="Wilkinson J."/>
            <person name="Wu Y."/>
            <person name="Wyman D."/>
            <person name="Yadav S."/>
            <person name="Yang S."/>
            <person name="Yang X."/>
            <person name="Yeager S."/>
            <person name="Yee E."/>
            <person name="Young G."/>
            <person name="Zainoun J."/>
            <person name="Zembeck L."/>
            <person name="Zimmer A."/>
            <person name="Zody M."/>
            <person name="Lander E."/>
        </authorList>
    </citation>
    <scope>NUCLEOTIDE SEQUENCE [LARGE SCALE GENOMIC DNA]</scope>
</reference>
<dbReference type="OMA" id="RINPCER"/>
<dbReference type="PROSITE" id="PS00010">
    <property type="entry name" value="ASX_HYDROXYL"/>
    <property type="match status" value="2"/>
</dbReference>
<dbReference type="SUPFAM" id="SSF57184">
    <property type="entry name" value="Growth factor receptor domain"/>
    <property type="match status" value="1"/>
</dbReference>
<dbReference type="InterPro" id="IPR018097">
    <property type="entry name" value="EGF_Ca-bd_CS"/>
</dbReference>
<evidence type="ECO:0000256" key="4">
    <source>
        <dbReference type="ARBA" id="ARBA00022729"/>
    </source>
</evidence>
<dbReference type="Pfam" id="PF14670">
    <property type="entry name" value="FXa_inhibition"/>
    <property type="match status" value="1"/>
</dbReference>
<evidence type="ECO:0000256" key="3">
    <source>
        <dbReference type="ARBA" id="ARBA00022536"/>
    </source>
</evidence>
<dbReference type="InterPro" id="IPR000742">
    <property type="entry name" value="EGF"/>
</dbReference>
<dbReference type="Pfam" id="PF07645">
    <property type="entry name" value="EGF_CA"/>
    <property type="match status" value="1"/>
</dbReference>
<dbReference type="InterPro" id="IPR026823">
    <property type="entry name" value="cEGF"/>
</dbReference>
<feature type="coiled-coil region" evidence="8">
    <location>
        <begin position="168"/>
        <end position="195"/>
    </location>
</feature>
<protein>
    <recommendedName>
        <fullName evidence="9">EGF-like domain-containing protein</fullName>
    </recommendedName>
</protein>
<dbReference type="InterPro" id="IPR049883">
    <property type="entry name" value="NOTCH1_EGF-like"/>
</dbReference>
<proteinExistence type="predicted"/>
<dbReference type="FunFam" id="2.10.25.10:FF:000038">
    <property type="entry name" value="Fibrillin 2"/>
    <property type="match status" value="1"/>
</dbReference>
<dbReference type="eggNOG" id="KOG1218">
    <property type="taxonomic scope" value="Eukaryota"/>
</dbReference>
<dbReference type="GO" id="GO:0005509">
    <property type="term" value="F:calcium ion binding"/>
    <property type="evidence" value="ECO:0007669"/>
    <property type="project" value="InterPro"/>
</dbReference>
<dbReference type="Gene3D" id="2.10.25.10">
    <property type="entry name" value="Laminin"/>
    <property type="match status" value="4"/>
</dbReference>
<accession>H2YSH5</accession>
<dbReference type="Proteomes" id="UP000007875">
    <property type="component" value="Unassembled WGS sequence"/>
</dbReference>
<keyword evidence="3" id="KW-0245">EGF-like domain</keyword>
<comment type="subcellular location">
    <subcellularLocation>
        <location evidence="1">Secreted</location>
    </subcellularLocation>
</comment>
<evidence type="ECO:0000256" key="1">
    <source>
        <dbReference type="ARBA" id="ARBA00004613"/>
    </source>
</evidence>
<keyword evidence="4" id="KW-0732">Signal</keyword>
<dbReference type="Pfam" id="PF12662">
    <property type="entry name" value="cEGF"/>
    <property type="match status" value="1"/>
</dbReference>
<dbReference type="PROSITE" id="PS01187">
    <property type="entry name" value="EGF_CA"/>
    <property type="match status" value="1"/>
</dbReference>
<dbReference type="InParanoid" id="H2YSH5"/>
<evidence type="ECO:0000256" key="6">
    <source>
        <dbReference type="ARBA" id="ARBA00023157"/>
    </source>
</evidence>
<dbReference type="HOGENOM" id="CLU_1328981_0_0_1"/>
<evidence type="ECO:0000256" key="2">
    <source>
        <dbReference type="ARBA" id="ARBA00022525"/>
    </source>
</evidence>
<feature type="domain" description="EGF-like" evidence="9">
    <location>
        <begin position="87"/>
        <end position="101"/>
    </location>
</feature>
<keyword evidence="6" id="KW-1015">Disulfide bond</keyword>